<accession>A0A183BBG4</accession>
<dbReference type="AlphaFoldDB" id="A0A183BBG4"/>
<protein>
    <submittedName>
        <fullName evidence="1 3">Uncharacterized protein</fullName>
    </submittedName>
</protein>
<organism evidence="3">
    <name type="scientific">Echinostoma caproni</name>
    <dbReference type="NCBI Taxonomy" id="27848"/>
    <lineage>
        <taxon>Eukaryota</taxon>
        <taxon>Metazoa</taxon>
        <taxon>Spiralia</taxon>
        <taxon>Lophotrochozoa</taxon>
        <taxon>Platyhelminthes</taxon>
        <taxon>Trematoda</taxon>
        <taxon>Digenea</taxon>
        <taxon>Plagiorchiida</taxon>
        <taxon>Echinostomata</taxon>
        <taxon>Echinostomatoidea</taxon>
        <taxon>Echinostomatidae</taxon>
        <taxon>Echinostoma</taxon>
    </lineage>
</organism>
<sequence length="139" mass="15203">MPLPTMQGNSALCGEFRRAVWAAEAESADQVLQVDRRVAVVCAFVDRPSGLRGERSRAVGALMKTGPWFSRAGIFVCWGRRVGRGLYRRTSKTAVQVDLDGSRRRTGLLLCLGPFIGSYPRLLGHVNKGGGNKQLKIDT</sequence>
<dbReference type="WBParaSite" id="ECPE_0001659201-mRNA-1">
    <property type="protein sequence ID" value="ECPE_0001659201-mRNA-1"/>
    <property type="gene ID" value="ECPE_0001659201"/>
</dbReference>
<reference evidence="3" key="1">
    <citation type="submission" date="2016-06" db="UniProtKB">
        <authorList>
            <consortium name="WormBaseParasite"/>
        </authorList>
    </citation>
    <scope>IDENTIFICATION</scope>
</reference>
<reference evidence="1 2" key="2">
    <citation type="submission" date="2018-11" db="EMBL/GenBank/DDBJ databases">
        <authorList>
            <consortium name="Pathogen Informatics"/>
        </authorList>
    </citation>
    <scope>NUCLEOTIDE SEQUENCE [LARGE SCALE GENOMIC DNA]</scope>
    <source>
        <strain evidence="1 2">Egypt</strain>
    </source>
</reference>
<evidence type="ECO:0000313" key="2">
    <source>
        <dbReference type="Proteomes" id="UP000272942"/>
    </source>
</evidence>
<evidence type="ECO:0000313" key="3">
    <source>
        <dbReference type="WBParaSite" id="ECPE_0001659201-mRNA-1"/>
    </source>
</evidence>
<dbReference type="EMBL" id="UZAN01064813">
    <property type="protein sequence ID" value="VDP93821.1"/>
    <property type="molecule type" value="Genomic_DNA"/>
</dbReference>
<keyword evidence="2" id="KW-1185">Reference proteome</keyword>
<gene>
    <name evidence="1" type="ORF">ECPE_LOCUS16549</name>
</gene>
<proteinExistence type="predicted"/>
<evidence type="ECO:0000313" key="1">
    <source>
        <dbReference type="EMBL" id="VDP93821.1"/>
    </source>
</evidence>
<name>A0A183BBG4_9TREM</name>
<dbReference type="Proteomes" id="UP000272942">
    <property type="component" value="Unassembled WGS sequence"/>
</dbReference>